<proteinExistence type="predicted"/>
<dbReference type="AlphaFoldDB" id="A0A7Y9ENE8"/>
<organism evidence="4 5">
    <name type="scientific">Actinomadura luteofluorescens</name>
    <dbReference type="NCBI Taxonomy" id="46163"/>
    <lineage>
        <taxon>Bacteria</taxon>
        <taxon>Bacillati</taxon>
        <taxon>Actinomycetota</taxon>
        <taxon>Actinomycetes</taxon>
        <taxon>Streptosporangiales</taxon>
        <taxon>Thermomonosporaceae</taxon>
        <taxon>Actinomadura</taxon>
    </lineage>
</organism>
<dbReference type="CDD" id="cd04301">
    <property type="entry name" value="NAT_SF"/>
    <property type="match status" value="1"/>
</dbReference>
<feature type="domain" description="N-acetyltransferase" evidence="3">
    <location>
        <begin position="2"/>
        <end position="167"/>
    </location>
</feature>
<keyword evidence="1 4" id="KW-0808">Transferase</keyword>
<keyword evidence="2" id="KW-0012">Acyltransferase</keyword>
<dbReference type="InterPro" id="IPR000182">
    <property type="entry name" value="GNAT_dom"/>
</dbReference>
<evidence type="ECO:0000313" key="4">
    <source>
        <dbReference type="EMBL" id="NYD50851.1"/>
    </source>
</evidence>
<keyword evidence="5" id="KW-1185">Reference proteome</keyword>
<dbReference type="InterPro" id="IPR050832">
    <property type="entry name" value="Bact_Acetyltransf"/>
</dbReference>
<evidence type="ECO:0000256" key="2">
    <source>
        <dbReference type="ARBA" id="ARBA00023315"/>
    </source>
</evidence>
<dbReference type="Pfam" id="PF00583">
    <property type="entry name" value="Acetyltransf_1"/>
    <property type="match status" value="1"/>
</dbReference>
<dbReference type="Proteomes" id="UP000529783">
    <property type="component" value="Unassembled WGS sequence"/>
</dbReference>
<dbReference type="RefSeq" id="WP_179847338.1">
    <property type="nucleotide sequence ID" value="NZ_JACCBA010000001.1"/>
</dbReference>
<evidence type="ECO:0000313" key="5">
    <source>
        <dbReference type="Proteomes" id="UP000529783"/>
    </source>
</evidence>
<dbReference type="PANTHER" id="PTHR43877">
    <property type="entry name" value="AMINOALKYLPHOSPHONATE N-ACETYLTRANSFERASE-RELATED-RELATED"/>
    <property type="match status" value="1"/>
</dbReference>
<gene>
    <name evidence="4" type="ORF">BJY14_006834</name>
</gene>
<evidence type="ECO:0000259" key="3">
    <source>
        <dbReference type="PROSITE" id="PS51186"/>
    </source>
</evidence>
<name>A0A7Y9ENE8_9ACTN</name>
<dbReference type="PROSITE" id="PS51186">
    <property type="entry name" value="GNAT"/>
    <property type="match status" value="1"/>
</dbReference>
<dbReference type="PANTHER" id="PTHR43877:SF2">
    <property type="entry name" value="AMINOALKYLPHOSPHONATE N-ACETYLTRANSFERASE-RELATED"/>
    <property type="match status" value="1"/>
</dbReference>
<reference evidence="4 5" key="1">
    <citation type="submission" date="2020-07" db="EMBL/GenBank/DDBJ databases">
        <title>Sequencing the genomes of 1000 actinobacteria strains.</title>
        <authorList>
            <person name="Klenk H.-P."/>
        </authorList>
    </citation>
    <scope>NUCLEOTIDE SEQUENCE [LARGE SCALE GENOMIC DNA]</scope>
    <source>
        <strain evidence="4 5">DSM 40398</strain>
    </source>
</reference>
<protein>
    <submittedName>
        <fullName evidence="4">GNAT superfamily N-acetyltransferase</fullName>
    </submittedName>
</protein>
<sequence length="175" mass="19570">MVGIRECREEDLELLESCIPSPGRTRRHAARFEQQRRGLTTFLIAWAETAPVGTGQVLWHGCAAPEVRQLYPNCPELNGLGVWPPELRSQGIGSAIIDAAEGLARRRGHDRIGLGVDDDNQRAADLYLRLGYQETGCRYLDRYHYIDDHGTRHEVVDPARFLVKQLGRAGGVQPS</sequence>
<evidence type="ECO:0000256" key="1">
    <source>
        <dbReference type="ARBA" id="ARBA00022679"/>
    </source>
</evidence>
<dbReference type="Gene3D" id="3.40.630.30">
    <property type="match status" value="1"/>
</dbReference>
<dbReference type="InterPro" id="IPR016181">
    <property type="entry name" value="Acyl_CoA_acyltransferase"/>
</dbReference>
<accession>A0A7Y9ENE8</accession>
<dbReference type="SUPFAM" id="SSF55729">
    <property type="entry name" value="Acyl-CoA N-acyltransferases (Nat)"/>
    <property type="match status" value="1"/>
</dbReference>
<dbReference type="EMBL" id="JACCBA010000001">
    <property type="protein sequence ID" value="NYD50851.1"/>
    <property type="molecule type" value="Genomic_DNA"/>
</dbReference>
<comment type="caution">
    <text evidence="4">The sequence shown here is derived from an EMBL/GenBank/DDBJ whole genome shotgun (WGS) entry which is preliminary data.</text>
</comment>
<dbReference type="GO" id="GO:0016747">
    <property type="term" value="F:acyltransferase activity, transferring groups other than amino-acyl groups"/>
    <property type="evidence" value="ECO:0007669"/>
    <property type="project" value="InterPro"/>
</dbReference>